<dbReference type="OrthoDB" id="9810781at2"/>
<dbReference type="STRING" id="1123349.SAMN02744037_01104"/>
<dbReference type="Proteomes" id="UP000242497">
    <property type="component" value="Unassembled WGS sequence"/>
</dbReference>
<dbReference type="EMBL" id="FRAE01000019">
    <property type="protein sequence ID" value="SHJ88839.1"/>
    <property type="molecule type" value="Genomic_DNA"/>
</dbReference>
<evidence type="ECO:0008006" key="3">
    <source>
        <dbReference type="Google" id="ProtNLM"/>
    </source>
</evidence>
<sequence>MYALFLVLNKLDKLDDILDIFYHLGLGATAIDSEGMGKVLLEHDVDIPIFSGIKKLIEGHKPYNKTIVSVIRDGSVLREAVDKIKKELNYIEKPGVGFLFVVPVIECHGFGVDEMK</sequence>
<dbReference type="AlphaFoldDB" id="A0A1M6MZF6"/>
<dbReference type="RefSeq" id="WP_072888054.1">
    <property type="nucleotide sequence ID" value="NZ_FRAE01000019.1"/>
</dbReference>
<protein>
    <recommendedName>
        <fullName evidence="3">Nitrogen regulatory protein P-II family</fullName>
    </recommendedName>
</protein>
<organism evidence="1 2">
    <name type="scientific">Tepidibacter formicigenes DSM 15518</name>
    <dbReference type="NCBI Taxonomy" id="1123349"/>
    <lineage>
        <taxon>Bacteria</taxon>
        <taxon>Bacillati</taxon>
        <taxon>Bacillota</taxon>
        <taxon>Clostridia</taxon>
        <taxon>Peptostreptococcales</taxon>
        <taxon>Peptostreptococcaceae</taxon>
        <taxon>Tepidibacter</taxon>
    </lineage>
</organism>
<keyword evidence="2" id="KW-1185">Reference proteome</keyword>
<gene>
    <name evidence="1" type="ORF">SAMN02744037_01104</name>
</gene>
<name>A0A1M6MZF6_9FIRM</name>
<evidence type="ECO:0000313" key="1">
    <source>
        <dbReference type="EMBL" id="SHJ88839.1"/>
    </source>
</evidence>
<dbReference type="SUPFAM" id="SSF54913">
    <property type="entry name" value="GlnB-like"/>
    <property type="match status" value="1"/>
</dbReference>
<accession>A0A1M6MZF6</accession>
<proteinExistence type="predicted"/>
<reference evidence="2" key="1">
    <citation type="submission" date="2016-11" db="EMBL/GenBank/DDBJ databases">
        <authorList>
            <person name="Varghese N."/>
            <person name="Submissions S."/>
        </authorList>
    </citation>
    <scope>NUCLEOTIDE SEQUENCE [LARGE SCALE GENOMIC DNA]</scope>
    <source>
        <strain evidence="2">DSM 15518</strain>
    </source>
</reference>
<evidence type="ECO:0000313" key="2">
    <source>
        <dbReference type="Proteomes" id="UP000242497"/>
    </source>
</evidence>
<dbReference type="InterPro" id="IPR011322">
    <property type="entry name" value="N-reg_PII-like_a/b"/>
</dbReference>